<feature type="transmembrane region" description="Helical" evidence="6">
    <location>
        <begin position="217"/>
        <end position="237"/>
    </location>
</feature>
<evidence type="ECO:0000313" key="7">
    <source>
        <dbReference type="EMBL" id="AXY99740.1"/>
    </source>
</evidence>
<evidence type="ECO:0000256" key="5">
    <source>
        <dbReference type="ARBA" id="ARBA00023136"/>
    </source>
</evidence>
<feature type="transmembrane region" description="Helical" evidence="6">
    <location>
        <begin position="7"/>
        <end position="25"/>
    </location>
</feature>
<dbReference type="PANTHER" id="PTHR30250:SF11">
    <property type="entry name" value="O-ANTIGEN TRANSPORTER-RELATED"/>
    <property type="match status" value="1"/>
</dbReference>
<feature type="transmembrane region" description="Helical" evidence="6">
    <location>
        <begin position="113"/>
        <end position="132"/>
    </location>
</feature>
<evidence type="ECO:0000256" key="4">
    <source>
        <dbReference type="ARBA" id="ARBA00022989"/>
    </source>
</evidence>
<proteinExistence type="predicted"/>
<keyword evidence="4 6" id="KW-1133">Transmembrane helix</keyword>
<organism evidence="7">
    <name type="scientific">Proteus mirabilis</name>
    <dbReference type="NCBI Taxonomy" id="584"/>
    <lineage>
        <taxon>Bacteria</taxon>
        <taxon>Pseudomonadati</taxon>
        <taxon>Pseudomonadota</taxon>
        <taxon>Gammaproteobacteria</taxon>
        <taxon>Enterobacterales</taxon>
        <taxon>Morganellaceae</taxon>
        <taxon>Proteus</taxon>
    </lineage>
</organism>
<feature type="transmembrane region" description="Helical" evidence="6">
    <location>
        <begin position="165"/>
        <end position="187"/>
    </location>
</feature>
<feature type="transmembrane region" description="Helical" evidence="6">
    <location>
        <begin position="79"/>
        <end position="101"/>
    </location>
</feature>
<feature type="transmembrane region" description="Helical" evidence="6">
    <location>
        <begin position="318"/>
        <end position="340"/>
    </location>
</feature>
<protein>
    <submittedName>
        <fullName evidence="7">Wzx</fullName>
    </submittedName>
</protein>
<evidence type="ECO:0000256" key="3">
    <source>
        <dbReference type="ARBA" id="ARBA00022692"/>
    </source>
</evidence>
<dbReference type="RefSeq" id="WP_063108765.1">
    <property type="nucleotide sequence ID" value="NZ_CAXOLK010000007.1"/>
</dbReference>
<dbReference type="PANTHER" id="PTHR30250">
    <property type="entry name" value="PST FAMILY PREDICTED COLANIC ACID TRANSPORTER"/>
    <property type="match status" value="1"/>
</dbReference>
<feature type="transmembrane region" description="Helical" evidence="6">
    <location>
        <begin position="352"/>
        <end position="371"/>
    </location>
</feature>
<dbReference type="AlphaFoldDB" id="A0A385JN09"/>
<comment type="subcellular location">
    <subcellularLocation>
        <location evidence="1">Cell membrane</location>
        <topology evidence="1">Multi-pass membrane protein</topology>
    </subcellularLocation>
</comment>
<evidence type="ECO:0000256" key="2">
    <source>
        <dbReference type="ARBA" id="ARBA00022475"/>
    </source>
</evidence>
<dbReference type="InterPro" id="IPR002797">
    <property type="entry name" value="Polysacc_synth"/>
</dbReference>
<evidence type="ECO:0000256" key="6">
    <source>
        <dbReference type="SAM" id="Phobius"/>
    </source>
</evidence>
<feature type="transmembrane region" description="Helical" evidence="6">
    <location>
        <begin position="37"/>
        <end position="58"/>
    </location>
</feature>
<name>A0A385JN09_PROMI</name>
<keyword evidence="5 6" id="KW-0472">Membrane</keyword>
<feature type="transmembrane region" description="Helical" evidence="6">
    <location>
        <begin position="276"/>
        <end position="298"/>
    </location>
</feature>
<keyword evidence="3 6" id="KW-0812">Transmembrane</keyword>
<accession>A0A385JN09</accession>
<dbReference type="GO" id="GO:0005886">
    <property type="term" value="C:plasma membrane"/>
    <property type="evidence" value="ECO:0007669"/>
    <property type="project" value="UniProtKB-SubCell"/>
</dbReference>
<feature type="transmembrane region" description="Helical" evidence="6">
    <location>
        <begin position="139"/>
        <end position="159"/>
    </location>
</feature>
<dbReference type="EMBL" id="KY710713">
    <property type="protein sequence ID" value="AXY99740.1"/>
    <property type="molecule type" value="Genomic_DNA"/>
</dbReference>
<feature type="transmembrane region" description="Helical" evidence="6">
    <location>
        <begin position="377"/>
        <end position="398"/>
    </location>
</feature>
<dbReference type="Pfam" id="PF01943">
    <property type="entry name" value="Polysacc_synt"/>
    <property type="match status" value="1"/>
</dbReference>
<keyword evidence="2" id="KW-1003">Cell membrane</keyword>
<sequence length="403" mass="45960">MSLKKNIINLFGTQVVSYLVPLLQYPYLSRVLNTELLGLYIFSLSIIMIVTLIANFGFDISLPKKIAEGFSTKKNLGELITSVTIIKTFLLFISLLLFFIFNLYFHYYKYKVLFLMAIVCLANGYNFVWLYLGIEKLYIYSRINIITKLFSIAAIFLFIKKDSDFNLLFIIMACQSSLALIISYIYIKKLQINFIKIKPNKLILITKESFEYFISRIGVSLYSTCGSFFIGILSGSMHQVAIYGVAEQLYKAGVLVVSSISTPLTPYMVRTKNFNIFFKVTMLSMLITAMGACVGIFFGDKIIDMIYGENLLSAYPVLIIFMFTILISVLGIHFGYPALLPLNQARKANYSVIYAGILQILLIFSIYMLHITATAKIIAITYLLCDLFMLIYRLNIFIKNYGK</sequence>
<evidence type="ECO:0000256" key="1">
    <source>
        <dbReference type="ARBA" id="ARBA00004651"/>
    </source>
</evidence>
<reference evidence="7" key="1">
    <citation type="journal article" date="2017" name="PLoS ONE">
        <title>Genetic diversity of the O antigens of Proteus species and the development of a suspension array for molecular serotyping.</title>
        <authorList>
            <person name="Yu X."/>
            <person name="Torzewska A."/>
            <person name="Zhang X."/>
            <person name="Yin Z."/>
            <person name="Drzewiecka D."/>
            <person name="Cao H."/>
            <person name="Liu B."/>
            <person name="Knirel Y.A."/>
            <person name="Rozalski A."/>
            <person name="Wang L."/>
        </authorList>
    </citation>
    <scope>NUCLEOTIDE SEQUENCE</scope>
    <source>
        <strain evidence="7">PrK 67/57</strain>
    </source>
</reference>
<dbReference type="InterPro" id="IPR050833">
    <property type="entry name" value="Poly_Biosynth_Transport"/>
</dbReference>